<protein>
    <submittedName>
        <fullName evidence="2">Uncharacterized protein</fullName>
    </submittedName>
</protein>
<evidence type="ECO:0000313" key="2">
    <source>
        <dbReference type="EMBL" id="KAJ8367120.1"/>
    </source>
</evidence>
<keyword evidence="3" id="KW-1185">Reference proteome</keyword>
<gene>
    <name evidence="2" type="ORF">AAFF_G00330820</name>
</gene>
<organism evidence="2 3">
    <name type="scientific">Aldrovandia affinis</name>
    <dbReference type="NCBI Taxonomy" id="143900"/>
    <lineage>
        <taxon>Eukaryota</taxon>
        <taxon>Metazoa</taxon>
        <taxon>Chordata</taxon>
        <taxon>Craniata</taxon>
        <taxon>Vertebrata</taxon>
        <taxon>Euteleostomi</taxon>
        <taxon>Actinopterygii</taxon>
        <taxon>Neopterygii</taxon>
        <taxon>Teleostei</taxon>
        <taxon>Notacanthiformes</taxon>
        <taxon>Halosauridae</taxon>
        <taxon>Aldrovandia</taxon>
    </lineage>
</organism>
<dbReference type="AlphaFoldDB" id="A0AAD7R6F2"/>
<dbReference type="EMBL" id="JAINUG010000503">
    <property type="protein sequence ID" value="KAJ8367120.1"/>
    <property type="molecule type" value="Genomic_DNA"/>
</dbReference>
<dbReference type="Proteomes" id="UP001221898">
    <property type="component" value="Unassembled WGS sequence"/>
</dbReference>
<reference evidence="2" key="1">
    <citation type="journal article" date="2023" name="Science">
        <title>Genome structures resolve the early diversification of teleost fishes.</title>
        <authorList>
            <person name="Parey E."/>
            <person name="Louis A."/>
            <person name="Montfort J."/>
            <person name="Bouchez O."/>
            <person name="Roques C."/>
            <person name="Iampietro C."/>
            <person name="Lluch J."/>
            <person name="Castinel A."/>
            <person name="Donnadieu C."/>
            <person name="Desvignes T."/>
            <person name="Floi Bucao C."/>
            <person name="Jouanno E."/>
            <person name="Wen M."/>
            <person name="Mejri S."/>
            <person name="Dirks R."/>
            <person name="Jansen H."/>
            <person name="Henkel C."/>
            <person name="Chen W.J."/>
            <person name="Zahm M."/>
            <person name="Cabau C."/>
            <person name="Klopp C."/>
            <person name="Thompson A.W."/>
            <person name="Robinson-Rechavi M."/>
            <person name="Braasch I."/>
            <person name="Lecointre G."/>
            <person name="Bobe J."/>
            <person name="Postlethwait J.H."/>
            <person name="Berthelot C."/>
            <person name="Roest Crollius H."/>
            <person name="Guiguen Y."/>
        </authorList>
    </citation>
    <scope>NUCLEOTIDE SEQUENCE</scope>
    <source>
        <strain evidence="2">NC1722</strain>
    </source>
</reference>
<feature type="compositionally biased region" description="Polar residues" evidence="1">
    <location>
        <begin position="8"/>
        <end position="20"/>
    </location>
</feature>
<feature type="region of interest" description="Disordered" evidence="1">
    <location>
        <begin position="1"/>
        <end position="20"/>
    </location>
</feature>
<comment type="caution">
    <text evidence="2">The sequence shown here is derived from an EMBL/GenBank/DDBJ whole genome shotgun (WGS) entry which is preliminary data.</text>
</comment>
<evidence type="ECO:0000313" key="3">
    <source>
        <dbReference type="Proteomes" id="UP001221898"/>
    </source>
</evidence>
<evidence type="ECO:0000256" key="1">
    <source>
        <dbReference type="SAM" id="MobiDB-lite"/>
    </source>
</evidence>
<name>A0AAD7R6F2_9TELE</name>
<proteinExistence type="predicted"/>
<accession>A0AAD7R6F2</accession>
<sequence>MARGKPQCFSQAGGSPLQNPLPTAPVEFLLVPLCECQSLMSVQGPVRHADFILTGNAWGQTRGQARLNNGLISFIHYNLIHM</sequence>